<dbReference type="InterPro" id="IPR022398">
    <property type="entry name" value="Peptidase_S8_His-AS"/>
</dbReference>
<feature type="compositionally biased region" description="Basic residues" evidence="8">
    <location>
        <begin position="1027"/>
        <end position="1037"/>
    </location>
</feature>
<dbReference type="HOGENOM" id="CLU_253351_0_0_1"/>
<dbReference type="PROSITE" id="PS00137">
    <property type="entry name" value="SUBTILASE_HIS"/>
    <property type="match status" value="1"/>
</dbReference>
<evidence type="ECO:0000313" key="11">
    <source>
        <dbReference type="Proteomes" id="UP000003163"/>
    </source>
</evidence>
<dbReference type="SUPFAM" id="SSF52743">
    <property type="entry name" value="Subtilisin-like"/>
    <property type="match status" value="2"/>
</dbReference>
<dbReference type="PRINTS" id="PR00723">
    <property type="entry name" value="SUBTILISIN"/>
</dbReference>
<protein>
    <recommendedName>
        <fullName evidence="9">Peptidase S8/S53 domain-containing protein</fullName>
    </recommendedName>
</protein>
<feature type="domain" description="Peptidase S8/S53" evidence="9">
    <location>
        <begin position="915"/>
        <end position="1005"/>
    </location>
</feature>
<feature type="region of interest" description="Disordered" evidence="8">
    <location>
        <begin position="782"/>
        <end position="817"/>
    </location>
</feature>
<feature type="active site" description="Charge relay system" evidence="5 6">
    <location>
        <position position="1337"/>
    </location>
</feature>
<accession>J9DR31</accession>
<evidence type="ECO:0000256" key="2">
    <source>
        <dbReference type="ARBA" id="ARBA00022670"/>
    </source>
</evidence>
<dbReference type="GO" id="GO:0004252">
    <property type="term" value="F:serine-type endopeptidase activity"/>
    <property type="evidence" value="ECO:0007669"/>
    <property type="project" value="UniProtKB-UniRule"/>
</dbReference>
<evidence type="ECO:0000256" key="5">
    <source>
        <dbReference type="PIRSR" id="PIRSR615500-1"/>
    </source>
</evidence>
<dbReference type="FunFam" id="3.40.50.200:FF:000007">
    <property type="entry name" value="Subtilisin-like serine protease"/>
    <property type="match status" value="1"/>
</dbReference>
<feature type="active site" description="Charge relay system" evidence="5 6">
    <location>
        <position position="956"/>
    </location>
</feature>
<dbReference type="STRING" id="1003232.J9DR31"/>
<reference evidence="11" key="2">
    <citation type="submission" date="2015-07" db="EMBL/GenBank/DDBJ databases">
        <title>Contrasting host-pathogen interactions and genome evolution in two generalist and specialist microsporidian pathogens of mosquitoes.</title>
        <authorList>
            <consortium name="The Broad Institute Genomics Platform"/>
            <consortium name="The Broad Institute Genome Sequencing Center for Infectious Disease"/>
            <person name="Cuomo C.A."/>
            <person name="Sanscrainte N.D."/>
            <person name="Goldberg J.M."/>
            <person name="Heiman D."/>
            <person name="Young S."/>
            <person name="Zeng Q."/>
            <person name="Becnel J.J."/>
            <person name="Birren B.W."/>
        </authorList>
    </citation>
    <scope>NUCLEOTIDE SEQUENCE [LARGE SCALE GENOMIC DNA]</scope>
    <source>
        <strain evidence="11">USNM 41457</strain>
    </source>
</reference>
<dbReference type="InterPro" id="IPR000209">
    <property type="entry name" value="Peptidase_S8/S53_dom"/>
</dbReference>
<dbReference type="InParanoid" id="J9DR31"/>
<feature type="compositionally biased region" description="Low complexity" evidence="8">
    <location>
        <begin position="362"/>
        <end position="378"/>
    </location>
</feature>
<evidence type="ECO:0000259" key="9">
    <source>
        <dbReference type="Pfam" id="PF00082"/>
    </source>
</evidence>
<evidence type="ECO:0000256" key="1">
    <source>
        <dbReference type="ARBA" id="ARBA00011073"/>
    </source>
</evidence>
<gene>
    <name evidence="10" type="ORF">EDEG_00870</name>
</gene>
<feature type="compositionally biased region" description="Basic and acidic residues" evidence="8">
    <location>
        <begin position="400"/>
        <end position="435"/>
    </location>
</feature>
<feature type="domain" description="Peptidase S8/S53" evidence="9">
    <location>
        <begin position="1232"/>
        <end position="1369"/>
    </location>
</feature>
<keyword evidence="3 6" id="KW-0378">Hydrolase</keyword>
<keyword evidence="11" id="KW-1185">Reference proteome</keyword>
<evidence type="ECO:0000256" key="6">
    <source>
        <dbReference type="PROSITE-ProRule" id="PRU01240"/>
    </source>
</evidence>
<dbReference type="InterPro" id="IPR050131">
    <property type="entry name" value="Peptidase_S8_subtilisin-like"/>
</dbReference>
<dbReference type="VEuPathDB" id="MicrosporidiaDB:EDEG_00870"/>
<feature type="compositionally biased region" description="Basic and acidic residues" evidence="8">
    <location>
        <begin position="379"/>
        <end position="393"/>
    </location>
</feature>
<dbReference type="Gene3D" id="3.40.50.200">
    <property type="entry name" value="Peptidase S8/S53 domain"/>
    <property type="match status" value="2"/>
</dbReference>
<feature type="compositionally biased region" description="Basic residues" evidence="8">
    <location>
        <begin position="697"/>
        <end position="720"/>
    </location>
</feature>
<evidence type="ECO:0000256" key="4">
    <source>
        <dbReference type="ARBA" id="ARBA00022825"/>
    </source>
</evidence>
<feature type="compositionally biased region" description="Basic residues" evidence="8">
    <location>
        <begin position="805"/>
        <end position="817"/>
    </location>
</feature>
<keyword evidence="2 6" id="KW-0645">Protease</keyword>
<evidence type="ECO:0000256" key="8">
    <source>
        <dbReference type="SAM" id="MobiDB-lite"/>
    </source>
</evidence>
<dbReference type="InterPro" id="IPR015500">
    <property type="entry name" value="Peptidase_S8_subtilisin-rel"/>
</dbReference>
<dbReference type="InterPro" id="IPR036852">
    <property type="entry name" value="Peptidase_S8/S53_dom_sf"/>
</dbReference>
<dbReference type="PROSITE" id="PS00136">
    <property type="entry name" value="SUBTILASE_ASP"/>
    <property type="match status" value="1"/>
</dbReference>
<dbReference type="GO" id="GO:0005615">
    <property type="term" value="C:extracellular space"/>
    <property type="evidence" value="ECO:0007669"/>
    <property type="project" value="TreeGrafter"/>
</dbReference>
<dbReference type="OrthoDB" id="206201at2759"/>
<dbReference type="PROSITE" id="PS00138">
    <property type="entry name" value="SUBTILASE_SER"/>
    <property type="match status" value="1"/>
</dbReference>
<feature type="compositionally biased region" description="Basic and acidic residues" evidence="8">
    <location>
        <begin position="1038"/>
        <end position="1054"/>
    </location>
</feature>
<keyword evidence="4 6" id="KW-0720">Serine protease</keyword>
<proteinExistence type="inferred from homology"/>
<evidence type="ECO:0000256" key="3">
    <source>
        <dbReference type="ARBA" id="ARBA00022801"/>
    </source>
</evidence>
<dbReference type="Proteomes" id="UP000003163">
    <property type="component" value="Unassembled WGS sequence"/>
</dbReference>
<dbReference type="PANTHER" id="PTHR43806">
    <property type="entry name" value="PEPTIDASE S8"/>
    <property type="match status" value="1"/>
</dbReference>
<dbReference type="Pfam" id="PF00082">
    <property type="entry name" value="Peptidase_S8"/>
    <property type="match status" value="2"/>
</dbReference>
<evidence type="ECO:0000313" key="10">
    <source>
        <dbReference type="EMBL" id="EJW05035.1"/>
    </source>
</evidence>
<feature type="region of interest" description="Disordered" evidence="8">
    <location>
        <begin position="362"/>
        <end position="441"/>
    </location>
</feature>
<feature type="active site" description="Charge relay system" evidence="5 6">
    <location>
        <position position="924"/>
    </location>
</feature>
<dbReference type="PANTHER" id="PTHR43806:SF11">
    <property type="entry name" value="CEREVISIN-RELATED"/>
    <property type="match status" value="1"/>
</dbReference>
<dbReference type="GO" id="GO:0006508">
    <property type="term" value="P:proteolysis"/>
    <property type="evidence" value="ECO:0007669"/>
    <property type="project" value="UniProtKB-KW"/>
</dbReference>
<dbReference type="PROSITE" id="PS51892">
    <property type="entry name" value="SUBTILASE"/>
    <property type="match status" value="1"/>
</dbReference>
<evidence type="ECO:0000256" key="7">
    <source>
        <dbReference type="RuleBase" id="RU003355"/>
    </source>
</evidence>
<dbReference type="InterPro" id="IPR023827">
    <property type="entry name" value="Peptidase_S8_Asp-AS"/>
</dbReference>
<dbReference type="EMBL" id="AFBI03000011">
    <property type="protein sequence ID" value="EJW05035.1"/>
    <property type="molecule type" value="Genomic_DNA"/>
</dbReference>
<feature type="region of interest" description="Disordered" evidence="8">
    <location>
        <begin position="303"/>
        <end position="325"/>
    </location>
</feature>
<comment type="caution">
    <text evidence="10">The sequence shown here is derived from an EMBL/GenBank/DDBJ whole genome shotgun (WGS) entry which is preliminary data.</text>
</comment>
<dbReference type="InterPro" id="IPR023828">
    <property type="entry name" value="Peptidase_S8_Ser-AS"/>
</dbReference>
<organism evidence="10 11">
    <name type="scientific">Edhazardia aedis (strain USNM 41457)</name>
    <name type="common">Microsporidian parasite</name>
    <dbReference type="NCBI Taxonomy" id="1003232"/>
    <lineage>
        <taxon>Eukaryota</taxon>
        <taxon>Fungi</taxon>
        <taxon>Fungi incertae sedis</taxon>
        <taxon>Microsporidia</taxon>
        <taxon>Edhazardia</taxon>
    </lineage>
</organism>
<feature type="compositionally biased region" description="Basic and acidic residues" evidence="8">
    <location>
        <begin position="303"/>
        <end position="313"/>
    </location>
</feature>
<reference evidence="10 11" key="1">
    <citation type="submission" date="2011-08" db="EMBL/GenBank/DDBJ databases">
        <authorList>
            <person name="Liu Z.J."/>
            <person name="Shi F.L."/>
            <person name="Lu J.Q."/>
            <person name="Li M."/>
            <person name="Wang Z.L."/>
        </authorList>
    </citation>
    <scope>NUCLEOTIDE SEQUENCE [LARGE SCALE GENOMIC DNA]</scope>
    <source>
        <strain evidence="10 11">USNM 41457</strain>
    </source>
</reference>
<feature type="region of interest" description="Disordered" evidence="8">
    <location>
        <begin position="1027"/>
        <end position="1054"/>
    </location>
</feature>
<feature type="region of interest" description="Disordered" evidence="8">
    <location>
        <begin position="685"/>
        <end position="720"/>
    </location>
</feature>
<name>J9DR31_EDHAE</name>
<comment type="similarity">
    <text evidence="1 6 7">Belongs to the peptidase S8 family.</text>
</comment>
<sequence length="1416" mass="163819">MKKGKERDFIMKLSNLFKNFKKRKYKIGNRNTYINDNIKSQINDDHLNLGTAFDNKILSKNIDKKSDKQIKFDNKKIFDILADNKMNVVVKERFKITYKGIAKAVHRFLFLIFLFGAISCKTKDYIILFHHPNTLEKSQEASIYAAHSKRIQQHFTKDDKLKKKLRNGHLAELCEKTRRKIQQDKGVAVVEEDREVSIAEFKAVDLPSLNGKENVLVDQFDFITGKNKYKKNDFKDNKKSETLDKNIFNEKDKIDSIENQNNIDKPASNENIFTDEKKKSSNIVYAEIPEELKDLSFKTKKEDESENFVKKTDNTMNSNQKSTKGKNKIIKYVFKEKNDKNDGLKDDSKIIKKEILVIKKVSQKNSTSNSDNSNTNKNNKNETKENLMKDGKNQDINSVKTEKKTIETDKNSPKDSADVDKNTEKKFKDVPEENHNGGNDIDLKLPNYIFESSNSKILSQKDKEKGVIPNSREIKNDSTVKSEILTLKIVTKIDNKDEIEDNNLEKNNNTEIPYKSDLNRNSNFSNQNQLNNITLHPWIYNNVGYGYRNNHFNDMWNNDIFNYQNFMRRYNDSFYKNMLEIYKNNQTPRETQFPMIEEQNSIDIFGNKENQHNNDNKCALYSLPTLDKRKKIITSFDDMVNGRFFSHKFDRLSQSPQYTNESVLSSFDDAVNNENWLHQRKIGMPTQKNKENQKYLKQQKKSHKKHAKNHNKRSNKTKRHISKLYSEEMTDQSRDNHYNSDISKVVLNNYDENSSTNEEMSHKRMKNDDISADSLLYFEKESSDNGTTTRNHRKIKIKSNESNKYNHRRHKNHKKNRNHRKMNYDQDITQNKSQSEFYNSFEDLKIIDNNFNLSNSPESAEKDSAIAEVSRDLYFEEKKVGQNILKQTNSPWGISRISQVKNKNNHTFYYPESAGEGVDVYVIDTGIEIDHPEFEGRAKWGINILEDTLDTDEHGHGTHCAGVIGGKNTGVAKKTNLIAVKVLDKEGKGRISSIILGVDYVIDQHSQKMDALERKYSNVFLKNKKKTSPYKLSKKSKRINDRKPNYDSNIDKRNNKFNNHSNAAGKHNKFADIDSVLHLRNHIDHNSSIQTNRTDLDDLDSSRSMDLSQKRRIIDTLIDQENSEEEKNYNSYSHIHKNNKKAKTKFTTLFGSGKNNYRNNEHITRKNTADFDKNQHVSKKHKIDDDSDFDNFVEEDVETYEFSRDYNDLDIKKTQEKNHRNHFIEDLAEYMTFDIQKPKTVVNMSVGGGKSRAVNFAIDYAAKLGIHFSVAAGNDHEDACYYSPASSKNALTVGASTREDTVAPFSNNGHCVGIFAPGEEIVSAWIGNKYQIASGTSMASPHVAGVFSLQLSIKNASPDELRAQILNDSIKVVTPILNDILSMWPFKLFTDSEKLPLLNITELNTRLEKKELSEDK</sequence>